<keyword evidence="2" id="KW-1185">Reference proteome</keyword>
<dbReference type="InterPro" id="IPR017853">
    <property type="entry name" value="GH"/>
</dbReference>
<dbReference type="InterPro" id="IPR051923">
    <property type="entry name" value="Glycosyl_Hydrolase_39"/>
</dbReference>
<dbReference type="PANTHER" id="PTHR12631:SF10">
    <property type="entry name" value="BETA-XYLOSIDASE-LIKE PROTEIN-RELATED"/>
    <property type="match status" value="1"/>
</dbReference>
<protein>
    <submittedName>
        <fullName evidence="1">Cellulase family glycosylhydrolase</fullName>
    </submittedName>
</protein>
<evidence type="ECO:0000313" key="2">
    <source>
        <dbReference type="Proteomes" id="UP001284601"/>
    </source>
</evidence>
<name>A0ABU4HWD2_9ACTN</name>
<sequence length="461" mass="50104">MTGLALFLPATAASANSKQFTTVEAPNELLNGSPGAALDEIESLGADGIRIQLSWRGLAPSPEANRTPSFNATDPGSYSGWERYDAAVDGARERGLKVHLTIGGAAPDWATSRGDGLTRPDSAAFGRFATAVGRHFGSKVSWWSIWNEPNLGKFLKPIAKNESATVYRNLYLRAYSGLRSAGVRAPILIGELAPIGNAIRDIGTIRPIQFLRSMLCLDGNYRRARGTRCAKLPTQGLAIHPYSTRAGPFLTPPTDNLTIGVLSRATQALDRAARAGAIARGLPLYITEFGVQSYPDKRVGVPLAVQSDYRSIAEYISYTNSRVKSFSQYLLRDDDDDTGGNRYGAFESGLFLFRGRKPKPSLHSFRLPLVVVANRSSRARATLWGLVRPGKQARRGGSITIEYADRGGWKRLGSQRYSSSGYWKRAVTTRSGRKFRVKWTAPDGTRYTGPATVARSAAPTA</sequence>
<dbReference type="Gene3D" id="3.20.20.80">
    <property type="entry name" value="Glycosidases"/>
    <property type="match status" value="1"/>
</dbReference>
<dbReference type="EMBL" id="JAWSTH010000054">
    <property type="protein sequence ID" value="MDW5596374.1"/>
    <property type="molecule type" value="Genomic_DNA"/>
</dbReference>
<reference evidence="2" key="1">
    <citation type="submission" date="2023-07" db="EMBL/GenBank/DDBJ databases">
        <title>Conexibacter stalactiti sp. nov., isolated from stalactites in a lava cave and emended description of the genus Conexibacter.</title>
        <authorList>
            <person name="Lee S.D."/>
        </authorList>
    </citation>
    <scope>NUCLEOTIDE SEQUENCE [LARGE SCALE GENOMIC DNA]</scope>
    <source>
        <strain evidence="2">KCTC 39840</strain>
    </source>
</reference>
<dbReference type="Proteomes" id="UP001284601">
    <property type="component" value="Unassembled WGS sequence"/>
</dbReference>
<accession>A0ABU4HWD2</accession>
<proteinExistence type="predicted"/>
<evidence type="ECO:0000313" key="1">
    <source>
        <dbReference type="EMBL" id="MDW5596374.1"/>
    </source>
</evidence>
<comment type="caution">
    <text evidence="1">The sequence shown here is derived from an EMBL/GenBank/DDBJ whole genome shotgun (WGS) entry which is preliminary data.</text>
</comment>
<gene>
    <name evidence="1" type="ORF">R7226_18655</name>
</gene>
<dbReference type="PANTHER" id="PTHR12631">
    <property type="entry name" value="ALPHA-L-IDURONIDASE"/>
    <property type="match status" value="1"/>
</dbReference>
<dbReference type="RefSeq" id="WP_318598757.1">
    <property type="nucleotide sequence ID" value="NZ_JAWSTH010000054.1"/>
</dbReference>
<organism evidence="1 2">
    <name type="scientific">Conexibacter stalactiti</name>
    <dbReference type="NCBI Taxonomy" id="1940611"/>
    <lineage>
        <taxon>Bacteria</taxon>
        <taxon>Bacillati</taxon>
        <taxon>Actinomycetota</taxon>
        <taxon>Thermoleophilia</taxon>
        <taxon>Solirubrobacterales</taxon>
        <taxon>Conexibacteraceae</taxon>
        <taxon>Conexibacter</taxon>
    </lineage>
</organism>
<dbReference type="SUPFAM" id="SSF51445">
    <property type="entry name" value="(Trans)glycosidases"/>
    <property type="match status" value="1"/>
</dbReference>